<dbReference type="RefSeq" id="XP_012647760.1">
    <property type="nucleotide sequence ID" value="XM_012792306.1"/>
</dbReference>
<dbReference type="AlphaFoldDB" id="I7IFX2"/>
<evidence type="ECO:0000313" key="3">
    <source>
        <dbReference type="Proteomes" id="UP000002899"/>
    </source>
</evidence>
<feature type="compositionally biased region" description="Acidic residues" evidence="1">
    <location>
        <begin position="989"/>
        <end position="998"/>
    </location>
</feature>
<dbReference type="OrthoDB" id="5527234at2759"/>
<dbReference type="KEGG" id="bmic:BMR1_01G03465"/>
<dbReference type="PANTHER" id="PTHR46436">
    <property type="entry name" value="CENTROSOMAL PROTEIN OF 76 KDA"/>
    <property type="match status" value="1"/>
</dbReference>
<dbReference type="PANTHER" id="PTHR46436:SF2">
    <property type="entry name" value="CHROMOSOME UNDETERMINED SCAFFOLD_119, WHOLE GENOME SHOTGUN SEQUENCE"/>
    <property type="match status" value="1"/>
</dbReference>
<dbReference type="Proteomes" id="UP000002899">
    <property type="component" value="Chromosome I"/>
</dbReference>
<feature type="region of interest" description="Disordered" evidence="1">
    <location>
        <begin position="14"/>
        <end position="82"/>
    </location>
</feature>
<sequence>MPVTFPLFDLGGRVTSKDELEVPEELGENDLSSEFHALDTRDDAPDNTFKDAPSNTFKDAPSNTSKGTPNNTSAPPKREGVAQSTSQFAKEWKCSFAISSITNTSSVRQRFFYTIRLLRHGKLTGCGSILPRVLYSSGYILEPRQSVHFPSTMVIWKAQTLILSHRELEDYKICVDMWQVRPFTFNCIFATYQVTLLELVREGDVNAKWILKADGTEVQLIEVKFLLERIFNFALTFHDWLFIPVAEMPRALSESGKALRICMRYSNGSNYKHIVSSEGNFWPGPVFFSFTGTFNDLRSSFVELVLMANARGKWYGSPSQLGKTFISLRSIPEYSHLNSSIKRLTYDRSKFLQGTISGYLDMVVVDEDFANTRTLGTICSGHPYSNVSHYTNTSALMLQIKIIRVEGLVGAMDMSECAVKVTWDGMTSVTKTTFLSEGSAHYNEDFDFPVKLVDEREVKNLMMIKRILPVDLHSRGSILFELNAAGAEYMGDAILQLRKLATAAGGGFRAFRLPVSGAPSGSSAILVVEAGFVPPLPNDFEFIHEPEVEYQPNIYRDSGKHWERDFERFQSIYRSWFPDAPTRRDFWPLDRPTGLPLSALITSLRLPSHQFHPLKLLHWVSTYPLDAGTCAESSAKDFKSPFSRVSPVAKILSRKRVGGSRDRALLVAGTLLAQRQDVYIAKGTVIEKVPKSHKSAMMGFGRLRRVPCYWVITRQGDDVCFWDPQLPRNDTNNGMVLLRGRARRHPGINENYVNNETGADENCTNNDMPVYKSPQVICTLDWPDEGAIEFNPNDRTFPDAFIPLQINPNAFASYANKYTKSASTTPNRKTLSQVIKDHAMSLPFSPYLPFADDPNVDKVPYHSVEVVFNANQVWGNLQNHNPCVIFYDFENSKHWRPFLKSPVAPMVAEIYVGPPDEMAYIERIQEEIHHHVHQLLVGILKRPAHCIHRMKVDQLADLLEDGLVHGYLHTNSYNKKGGDVEENPNISDAETDCSDSDDSQTFVKTPAITYWLEKKNEFLEYFAKVEAGRIRVALPMRLRQADVSEISRLFLRDGIIGDFIRTLPMGTNFGIAVKAYPLPASIVSTWVVLIVGMPAA</sequence>
<feature type="region of interest" description="Disordered" evidence="1">
    <location>
        <begin position="978"/>
        <end position="998"/>
    </location>
</feature>
<name>I7IFX2_BABMR</name>
<dbReference type="InterPro" id="IPR052299">
    <property type="entry name" value="CEP76"/>
</dbReference>
<evidence type="ECO:0008006" key="4">
    <source>
        <dbReference type="Google" id="ProtNLM"/>
    </source>
</evidence>
<organism evidence="2 3">
    <name type="scientific">Babesia microti (strain RI)</name>
    <dbReference type="NCBI Taxonomy" id="1133968"/>
    <lineage>
        <taxon>Eukaryota</taxon>
        <taxon>Sar</taxon>
        <taxon>Alveolata</taxon>
        <taxon>Apicomplexa</taxon>
        <taxon>Aconoidasida</taxon>
        <taxon>Piroplasmida</taxon>
        <taxon>Babesiidae</taxon>
        <taxon>Babesia</taxon>
    </lineage>
</organism>
<reference evidence="2 3" key="2">
    <citation type="journal article" date="2013" name="PLoS ONE">
        <title>Whole genome mapping and re-organization of the nuclear and mitochondrial genomes of Babesia microti isolates.</title>
        <authorList>
            <person name="Cornillot E."/>
            <person name="Dassouli A."/>
            <person name="Garg A."/>
            <person name="Pachikara N."/>
            <person name="Randazzo S."/>
            <person name="Depoix D."/>
            <person name="Carcy B."/>
            <person name="Delbecq S."/>
            <person name="Frutos R."/>
            <person name="Silva J.C."/>
            <person name="Sutton R."/>
            <person name="Krause P.J."/>
            <person name="Mamoun C.B."/>
        </authorList>
    </citation>
    <scope>NUCLEOTIDE SEQUENCE [LARGE SCALE GENOMIC DNA]</scope>
    <source>
        <strain evidence="2 3">RI</strain>
    </source>
</reference>
<protein>
    <recommendedName>
        <fullName evidence="4">C2 domain-containing protein</fullName>
    </recommendedName>
</protein>
<dbReference type="EMBL" id="FO082871">
    <property type="protein sequence ID" value="CCF73151.1"/>
    <property type="molecule type" value="Genomic_DNA"/>
</dbReference>
<evidence type="ECO:0000313" key="2">
    <source>
        <dbReference type="EMBL" id="CCF73151.1"/>
    </source>
</evidence>
<dbReference type="GeneID" id="24423774"/>
<dbReference type="VEuPathDB" id="PiroplasmaDB:BMR1_01G03465"/>
<feature type="compositionally biased region" description="Polar residues" evidence="1">
    <location>
        <begin position="53"/>
        <end position="74"/>
    </location>
</feature>
<gene>
    <name evidence="2" type="ORF">BMR1_01G03465</name>
</gene>
<keyword evidence="3" id="KW-1185">Reference proteome</keyword>
<accession>I7IFX2</accession>
<reference evidence="2 3" key="1">
    <citation type="journal article" date="2012" name="Nucleic Acids Res.">
        <title>Sequencing of the smallest Apicomplexan genome from the human pathogen Babesia microti.</title>
        <authorList>
            <person name="Cornillot E."/>
            <person name="Hadj-Kaddour K."/>
            <person name="Dassouli A."/>
            <person name="Noel B."/>
            <person name="Ranwez V."/>
            <person name="Vacherie B."/>
            <person name="Augagneur Y."/>
            <person name="Bres V."/>
            <person name="Duclos A."/>
            <person name="Randazzo S."/>
            <person name="Carcy B."/>
            <person name="Debierre-Grockiego F."/>
            <person name="Delbecq S."/>
            <person name="Moubri-Menage K."/>
            <person name="Shams-Eldin H."/>
            <person name="Usmani-Brown S."/>
            <person name="Bringaud F."/>
            <person name="Wincker P."/>
            <person name="Vivares C.P."/>
            <person name="Schwarz R.T."/>
            <person name="Schetters T.P."/>
            <person name="Krause P.J."/>
            <person name="Gorenflot A."/>
            <person name="Berry V."/>
            <person name="Barbe V."/>
            <person name="Ben Mamoun C."/>
        </authorList>
    </citation>
    <scope>NUCLEOTIDE SEQUENCE [LARGE SCALE GENOMIC DNA]</scope>
    <source>
        <strain evidence="2 3">RI</strain>
    </source>
</reference>
<reference evidence="2 3" key="3">
    <citation type="journal article" date="2016" name="Sci. Rep.">
        <title>Genome-wide diversity and gene expression profiling of Babesia microti isolates identify polymorphic genes that mediate host-pathogen interactions.</title>
        <authorList>
            <person name="Silva J.C."/>
            <person name="Cornillot E."/>
            <person name="McCracken C."/>
            <person name="Usmani-Brown S."/>
            <person name="Dwivedi A."/>
            <person name="Ifeonu O.O."/>
            <person name="Crabtree J."/>
            <person name="Gotia H.T."/>
            <person name="Virji A.Z."/>
            <person name="Reynes C."/>
            <person name="Colinge J."/>
            <person name="Kumar V."/>
            <person name="Lawres L."/>
            <person name="Pazzi J.E."/>
            <person name="Pablo J.V."/>
            <person name="Hung C."/>
            <person name="Brancato J."/>
            <person name="Kumari P."/>
            <person name="Orvis J."/>
            <person name="Tretina K."/>
            <person name="Chibucos M."/>
            <person name="Ott S."/>
            <person name="Sadzewicz L."/>
            <person name="Sengamalay N."/>
            <person name="Shetty A.C."/>
            <person name="Su Q."/>
            <person name="Tallon L."/>
            <person name="Fraser C.M."/>
            <person name="Frutos R."/>
            <person name="Molina D.M."/>
            <person name="Krause P.J."/>
            <person name="Ben Mamoun C."/>
        </authorList>
    </citation>
    <scope>NUCLEOTIDE SEQUENCE [LARGE SCALE GENOMIC DNA]</scope>
    <source>
        <strain evidence="2 3">RI</strain>
    </source>
</reference>
<proteinExistence type="predicted"/>
<evidence type="ECO:0000256" key="1">
    <source>
        <dbReference type="SAM" id="MobiDB-lite"/>
    </source>
</evidence>